<dbReference type="SUPFAM" id="SSF54637">
    <property type="entry name" value="Thioesterase/thiol ester dehydrase-isomerase"/>
    <property type="match status" value="1"/>
</dbReference>
<dbReference type="RefSeq" id="WP_067590623.1">
    <property type="nucleotide sequence ID" value="NZ_JABMCZ010000001.1"/>
</dbReference>
<name>A0A164MI44_9NOCA</name>
<evidence type="ECO:0000259" key="3">
    <source>
        <dbReference type="Pfam" id="PF22636"/>
    </source>
</evidence>
<comment type="caution">
    <text evidence="4">The sequence shown here is derived from an EMBL/GenBank/DDBJ whole genome shotgun (WGS) entry which is preliminary data.</text>
</comment>
<organism evidence="4 5">
    <name type="scientific">Nocardia terpenica</name>
    <dbReference type="NCBI Taxonomy" id="455432"/>
    <lineage>
        <taxon>Bacteria</taxon>
        <taxon>Bacillati</taxon>
        <taxon>Actinomycetota</taxon>
        <taxon>Actinomycetes</taxon>
        <taxon>Mycobacteriales</taxon>
        <taxon>Nocardiaceae</taxon>
        <taxon>Nocardia</taxon>
    </lineage>
</organism>
<feature type="active site" evidence="1">
    <location>
        <position position="39"/>
    </location>
</feature>
<evidence type="ECO:0000313" key="4">
    <source>
        <dbReference type="EMBL" id="KZM73377.1"/>
    </source>
</evidence>
<accession>A0A164MI44</accession>
<dbReference type="PANTHER" id="PTHR36934">
    <property type="entry name" value="BLR0278 PROTEIN"/>
    <property type="match status" value="1"/>
</dbReference>
<evidence type="ECO:0000313" key="5">
    <source>
        <dbReference type="Proteomes" id="UP000076512"/>
    </source>
</evidence>
<dbReference type="Proteomes" id="UP000076512">
    <property type="component" value="Unassembled WGS sequence"/>
</dbReference>
<dbReference type="InterPro" id="IPR025540">
    <property type="entry name" value="FlK"/>
</dbReference>
<keyword evidence="5" id="KW-1185">Reference proteome</keyword>
<feature type="domain" description="Fluoroacetyl-CoA-specific thioesterase-like" evidence="3">
    <location>
        <begin position="31"/>
        <end position="122"/>
    </location>
</feature>
<dbReference type="EMBL" id="LWGR01000007">
    <property type="protein sequence ID" value="KZM73377.1"/>
    <property type="molecule type" value="Genomic_DNA"/>
</dbReference>
<feature type="binding site" evidence="2">
    <location>
        <position position="117"/>
    </location>
    <ligand>
        <name>substrate</name>
    </ligand>
</feature>
<dbReference type="InterPro" id="IPR029069">
    <property type="entry name" value="HotDog_dom_sf"/>
</dbReference>
<dbReference type="PIRSF" id="PIRSF014972">
    <property type="entry name" value="FlK"/>
    <property type="match status" value="1"/>
</dbReference>
<evidence type="ECO:0000256" key="2">
    <source>
        <dbReference type="PIRSR" id="PIRSR014972-2"/>
    </source>
</evidence>
<dbReference type="Pfam" id="PF22636">
    <property type="entry name" value="FlK"/>
    <property type="match status" value="1"/>
</dbReference>
<evidence type="ECO:0000256" key="1">
    <source>
        <dbReference type="PIRSR" id="PIRSR014972-1"/>
    </source>
</evidence>
<proteinExistence type="predicted"/>
<feature type="active site" evidence="1">
    <location>
        <position position="47"/>
    </location>
</feature>
<dbReference type="AlphaFoldDB" id="A0A164MI44"/>
<dbReference type="InterPro" id="IPR054485">
    <property type="entry name" value="FlK-like_dom"/>
</dbReference>
<gene>
    <name evidence="4" type="ORF">AWN90_32535</name>
</gene>
<dbReference type="OrthoDB" id="6902891at2"/>
<feature type="active site" evidence="1">
    <location>
        <position position="73"/>
    </location>
</feature>
<reference evidence="4 5" key="1">
    <citation type="submission" date="2016-04" db="EMBL/GenBank/DDBJ databases">
        <authorList>
            <person name="Evans L.H."/>
            <person name="Alamgir A."/>
            <person name="Owens N."/>
            <person name="Weber N.D."/>
            <person name="Virtaneva K."/>
            <person name="Barbian K."/>
            <person name="Babar A."/>
            <person name="Rosenke K."/>
        </authorList>
    </citation>
    <scope>NUCLEOTIDE SEQUENCE [LARGE SCALE GENOMIC DNA]</scope>
    <source>
        <strain evidence="4 5">IFM 0406</strain>
    </source>
</reference>
<feature type="binding site" evidence="2">
    <location>
        <position position="66"/>
    </location>
    <ligand>
        <name>CoA</name>
        <dbReference type="ChEBI" id="CHEBI:57287"/>
    </ligand>
</feature>
<dbReference type="PANTHER" id="PTHR36934:SF1">
    <property type="entry name" value="THIOESTERASE DOMAIN-CONTAINING PROTEIN"/>
    <property type="match status" value="1"/>
</dbReference>
<dbReference type="Gene3D" id="3.10.129.10">
    <property type="entry name" value="Hotdog Thioesterase"/>
    <property type="match status" value="1"/>
</dbReference>
<feature type="binding site" evidence="2">
    <location>
        <position position="66"/>
    </location>
    <ligand>
        <name>substrate</name>
    </ligand>
</feature>
<protein>
    <recommendedName>
        <fullName evidence="3">Fluoroacetyl-CoA-specific thioesterase-like domain-containing protein</fullName>
    </recommendedName>
</protein>
<sequence length="144" mass="15967">MIEVGARSQLSYRIPAGRTVPDLYPDSPEFQQIPAVFATGYLVGLMEWACARHLVPHLPRGRTSVGTHIDITHVSPSLPEMTVTVEVEVTAVLDRTIRWSVLARDDRDTIGEGTHRRAVIDTDRFIARVNDKAAAASVTPLLRR</sequence>
<dbReference type="STRING" id="455432.AWN90_32535"/>